<dbReference type="RefSeq" id="WP_187719778.1">
    <property type="nucleotide sequence ID" value="NZ_BAABBL010000008.1"/>
</dbReference>
<dbReference type="SUPFAM" id="SSF102588">
    <property type="entry name" value="LmbE-like"/>
    <property type="match status" value="1"/>
</dbReference>
<dbReference type="GO" id="GO:0016811">
    <property type="term" value="F:hydrolase activity, acting on carbon-nitrogen (but not peptide) bonds, in linear amides"/>
    <property type="evidence" value="ECO:0007669"/>
    <property type="project" value="TreeGrafter"/>
</dbReference>
<evidence type="ECO:0000313" key="3">
    <source>
        <dbReference type="Proteomes" id="UP000516117"/>
    </source>
</evidence>
<dbReference type="EMBL" id="CP060789">
    <property type="protein sequence ID" value="QNP54640.1"/>
    <property type="molecule type" value="Genomic_DNA"/>
</dbReference>
<accession>A0A7H0H274</accession>
<dbReference type="PANTHER" id="PTHR12993:SF28">
    <property type="entry name" value="LMBE FAMILY PROTEIN"/>
    <property type="match status" value="1"/>
</dbReference>
<reference evidence="2 3" key="1">
    <citation type="submission" date="2020-08" db="EMBL/GenBank/DDBJ databases">
        <title>Genome sequence of Tessaracoccus defluvii JCM 17540T.</title>
        <authorList>
            <person name="Hyun D.-W."/>
            <person name="Bae J.-W."/>
        </authorList>
    </citation>
    <scope>NUCLEOTIDE SEQUENCE [LARGE SCALE GENOMIC DNA]</scope>
    <source>
        <strain evidence="2 3">JCM 17540</strain>
    </source>
</reference>
<dbReference type="GO" id="GO:0016137">
    <property type="term" value="P:glycoside metabolic process"/>
    <property type="evidence" value="ECO:0007669"/>
    <property type="project" value="UniProtKB-ARBA"/>
</dbReference>
<keyword evidence="1" id="KW-0862">Zinc</keyword>
<evidence type="ECO:0000256" key="1">
    <source>
        <dbReference type="ARBA" id="ARBA00022833"/>
    </source>
</evidence>
<dbReference type="Pfam" id="PF02585">
    <property type="entry name" value="PIG-L"/>
    <property type="match status" value="1"/>
</dbReference>
<dbReference type="KEGG" id="tdf:H9L22_09910"/>
<gene>
    <name evidence="2" type="ORF">H9L22_09910</name>
</gene>
<protein>
    <submittedName>
        <fullName evidence="2">PIG-L family deacetylase</fullName>
    </submittedName>
</protein>
<dbReference type="PANTHER" id="PTHR12993">
    <property type="entry name" value="N-ACETYLGLUCOSAMINYL-PHOSPHATIDYLINOSITOL DE-N-ACETYLASE-RELATED"/>
    <property type="match status" value="1"/>
</dbReference>
<organism evidence="2 3">
    <name type="scientific">Tessaracoccus defluvii</name>
    <dbReference type="NCBI Taxonomy" id="1285901"/>
    <lineage>
        <taxon>Bacteria</taxon>
        <taxon>Bacillati</taxon>
        <taxon>Actinomycetota</taxon>
        <taxon>Actinomycetes</taxon>
        <taxon>Propionibacteriales</taxon>
        <taxon>Propionibacteriaceae</taxon>
        <taxon>Tessaracoccus</taxon>
    </lineage>
</organism>
<dbReference type="AlphaFoldDB" id="A0A7H0H274"/>
<dbReference type="InterPro" id="IPR024078">
    <property type="entry name" value="LmbE-like_dom_sf"/>
</dbReference>
<dbReference type="Proteomes" id="UP000516117">
    <property type="component" value="Chromosome"/>
</dbReference>
<keyword evidence="3" id="KW-1185">Reference proteome</keyword>
<dbReference type="Gene3D" id="3.40.50.10320">
    <property type="entry name" value="LmbE-like"/>
    <property type="match status" value="1"/>
</dbReference>
<name>A0A7H0H274_9ACTN</name>
<sequence>MTEQFPTDWSHAVIVVAHPDDPEYGIAHAVSQWTREGRRVSYLLLTSGEAGIQGMEPAECGPLREEEQRRAGMHVGVTDIEFLGLPDSRLSDVDDLAGKVAEALTRYADADLIVCSYRGPEYAPGIPNQPDHIVTGEATVAAVAGRDLWVFEAGPDGTDHVDVDEQDVAAAVASLAEHRVYLEVLDPDTPVIEQARAQVDRVTDRSAGSPRISLGLVHAAGK</sequence>
<evidence type="ECO:0000313" key="2">
    <source>
        <dbReference type="EMBL" id="QNP54640.1"/>
    </source>
</evidence>
<dbReference type="InterPro" id="IPR003737">
    <property type="entry name" value="GlcNAc_PI_deacetylase-related"/>
</dbReference>
<proteinExistence type="predicted"/>